<evidence type="ECO:0000313" key="6">
    <source>
        <dbReference type="EMBL" id="MFC4416211.1"/>
    </source>
</evidence>
<evidence type="ECO:0000256" key="4">
    <source>
        <dbReference type="SAM" id="MobiDB-lite"/>
    </source>
</evidence>
<dbReference type="PANTHER" id="PTHR43537:SF49">
    <property type="entry name" value="TRANSCRIPTIONAL REGULATORY PROTEIN"/>
    <property type="match status" value="1"/>
</dbReference>
<dbReference type="InterPro" id="IPR008920">
    <property type="entry name" value="TF_FadR/GntR_C"/>
</dbReference>
<dbReference type="SMART" id="SM00345">
    <property type="entry name" value="HTH_GNTR"/>
    <property type="match status" value="1"/>
</dbReference>
<feature type="region of interest" description="Disordered" evidence="4">
    <location>
        <begin position="1"/>
        <end position="23"/>
    </location>
</feature>
<organism evidence="6 7">
    <name type="scientific">Chromohalobacter beijerinckii</name>
    <dbReference type="NCBI Taxonomy" id="86179"/>
    <lineage>
        <taxon>Bacteria</taxon>
        <taxon>Pseudomonadati</taxon>
        <taxon>Pseudomonadota</taxon>
        <taxon>Gammaproteobacteria</taxon>
        <taxon>Oceanospirillales</taxon>
        <taxon>Halomonadaceae</taxon>
        <taxon>Chromohalobacter</taxon>
    </lineage>
</organism>
<keyword evidence="3" id="KW-0804">Transcription</keyword>
<evidence type="ECO:0000313" key="7">
    <source>
        <dbReference type="Proteomes" id="UP001596015"/>
    </source>
</evidence>
<dbReference type="Gene3D" id="1.10.10.10">
    <property type="entry name" value="Winged helix-like DNA-binding domain superfamily/Winged helix DNA-binding domain"/>
    <property type="match status" value="1"/>
</dbReference>
<dbReference type="Proteomes" id="UP001596015">
    <property type="component" value="Unassembled WGS sequence"/>
</dbReference>
<accession>A0ABV8XE65</accession>
<dbReference type="CDD" id="cd07377">
    <property type="entry name" value="WHTH_GntR"/>
    <property type="match status" value="1"/>
</dbReference>
<gene>
    <name evidence="6" type="ORF">ACFO0E_07275</name>
</gene>
<protein>
    <submittedName>
        <fullName evidence="6">GntR family transcriptional regulator</fullName>
    </submittedName>
</protein>
<name>A0ABV8XE65_9GAMM</name>
<sequence>MTLPTLPHNADSHDAWQSATGHDDAPEVRTLAERVFHQLQSAIVRGELAPGAKITEPGLAKTYGISRGPLREAMRRLEAHRLIERIPHVGARVVKLSMRELLELFDLREALESMAARLAARHMTAPEIAGLRDVLAVHERQEDLQRDEAYFQREGDLDFHYCIVQGSHNRMLMTMLCDDLYYLVRLYRTQFSASGARPQRAFVEHHRIVDAIEAGDEELAELLMRRHVSASRENVAKHYAETLDEEQASQTRFEENTTS</sequence>
<proteinExistence type="predicted"/>
<dbReference type="SUPFAM" id="SSF46785">
    <property type="entry name" value="Winged helix' DNA-binding domain"/>
    <property type="match status" value="1"/>
</dbReference>
<dbReference type="InterPro" id="IPR011711">
    <property type="entry name" value="GntR_C"/>
</dbReference>
<keyword evidence="2" id="KW-0238">DNA-binding</keyword>
<dbReference type="PROSITE" id="PS50949">
    <property type="entry name" value="HTH_GNTR"/>
    <property type="match status" value="1"/>
</dbReference>
<evidence type="ECO:0000256" key="2">
    <source>
        <dbReference type="ARBA" id="ARBA00023125"/>
    </source>
</evidence>
<reference evidence="7" key="1">
    <citation type="journal article" date="2019" name="Int. J. Syst. Evol. Microbiol.">
        <title>The Global Catalogue of Microorganisms (GCM) 10K type strain sequencing project: providing services to taxonomists for standard genome sequencing and annotation.</title>
        <authorList>
            <consortium name="The Broad Institute Genomics Platform"/>
            <consortium name="The Broad Institute Genome Sequencing Center for Infectious Disease"/>
            <person name="Wu L."/>
            <person name="Ma J."/>
        </authorList>
    </citation>
    <scope>NUCLEOTIDE SEQUENCE [LARGE SCALE GENOMIC DNA]</scope>
    <source>
        <strain evidence="7">CCUG 49679</strain>
    </source>
</reference>
<keyword evidence="7" id="KW-1185">Reference proteome</keyword>
<dbReference type="InterPro" id="IPR036390">
    <property type="entry name" value="WH_DNA-bd_sf"/>
</dbReference>
<evidence type="ECO:0000256" key="1">
    <source>
        <dbReference type="ARBA" id="ARBA00023015"/>
    </source>
</evidence>
<dbReference type="InterPro" id="IPR036388">
    <property type="entry name" value="WH-like_DNA-bd_sf"/>
</dbReference>
<evidence type="ECO:0000259" key="5">
    <source>
        <dbReference type="PROSITE" id="PS50949"/>
    </source>
</evidence>
<dbReference type="Pfam" id="PF07729">
    <property type="entry name" value="FCD"/>
    <property type="match status" value="1"/>
</dbReference>
<dbReference type="PANTHER" id="PTHR43537">
    <property type="entry name" value="TRANSCRIPTIONAL REGULATOR, GNTR FAMILY"/>
    <property type="match status" value="1"/>
</dbReference>
<keyword evidence="1" id="KW-0805">Transcription regulation</keyword>
<dbReference type="Pfam" id="PF00392">
    <property type="entry name" value="GntR"/>
    <property type="match status" value="1"/>
</dbReference>
<dbReference type="SMART" id="SM00895">
    <property type="entry name" value="FCD"/>
    <property type="match status" value="1"/>
</dbReference>
<comment type="caution">
    <text evidence="6">The sequence shown here is derived from an EMBL/GenBank/DDBJ whole genome shotgun (WGS) entry which is preliminary data.</text>
</comment>
<dbReference type="RefSeq" id="WP_052444980.1">
    <property type="nucleotide sequence ID" value="NZ_JAKGAK010000019.1"/>
</dbReference>
<dbReference type="Gene3D" id="1.20.120.530">
    <property type="entry name" value="GntR ligand-binding domain-like"/>
    <property type="match status" value="1"/>
</dbReference>
<feature type="domain" description="HTH gntR-type" evidence="5">
    <location>
        <begin position="29"/>
        <end position="96"/>
    </location>
</feature>
<evidence type="ECO:0000256" key="3">
    <source>
        <dbReference type="ARBA" id="ARBA00023163"/>
    </source>
</evidence>
<dbReference type="InterPro" id="IPR000524">
    <property type="entry name" value="Tscrpt_reg_HTH_GntR"/>
</dbReference>
<dbReference type="SUPFAM" id="SSF48008">
    <property type="entry name" value="GntR ligand-binding domain-like"/>
    <property type="match status" value="1"/>
</dbReference>
<dbReference type="EMBL" id="JBHSEO010000048">
    <property type="protein sequence ID" value="MFC4416211.1"/>
    <property type="molecule type" value="Genomic_DNA"/>
</dbReference>